<reference evidence="1" key="1">
    <citation type="submission" date="2021-06" db="EMBL/GenBank/DDBJ databases">
        <authorList>
            <person name="Kallberg Y."/>
            <person name="Tangrot J."/>
            <person name="Rosling A."/>
        </authorList>
    </citation>
    <scope>NUCLEOTIDE SEQUENCE</scope>
    <source>
        <strain evidence="1">MA461A</strain>
    </source>
</reference>
<sequence>MSDVVVSYWKKCLGKARNYWEMVDDRINNESEDKDVDLYSGDESPNEE</sequence>
<proteinExistence type="predicted"/>
<comment type="caution">
    <text evidence="1">The sequence shown here is derived from an EMBL/GenBank/DDBJ whole genome shotgun (WGS) entry which is preliminary data.</text>
</comment>
<keyword evidence="2" id="KW-1185">Reference proteome</keyword>
<feature type="non-terminal residue" evidence="1">
    <location>
        <position position="48"/>
    </location>
</feature>
<organism evidence="1 2">
    <name type="scientific">Racocetra persica</name>
    <dbReference type="NCBI Taxonomy" id="160502"/>
    <lineage>
        <taxon>Eukaryota</taxon>
        <taxon>Fungi</taxon>
        <taxon>Fungi incertae sedis</taxon>
        <taxon>Mucoromycota</taxon>
        <taxon>Glomeromycotina</taxon>
        <taxon>Glomeromycetes</taxon>
        <taxon>Diversisporales</taxon>
        <taxon>Gigasporaceae</taxon>
        <taxon>Racocetra</taxon>
    </lineage>
</organism>
<dbReference type="EMBL" id="CAJVQC010023531">
    <property type="protein sequence ID" value="CAG8722624.1"/>
    <property type="molecule type" value="Genomic_DNA"/>
</dbReference>
<protein>
    <submittedName>
        <fullName evidence="1">25199_t:CDS:1</fullName>
    </submittedName>
</protein>
<gene>
    <name evidence="1" type="ORF">RPERSI_LOCUS11426</name>
</gene>
<evidence type="ECO:0000313" key="2">
    <source>
        <dbReference type="Proteomes" id="UP000789920"/>
    </source>
</evidence>
<dbReference type="Proteomes" id="UP000789920">
    <property type="component" value="Unassembled WGS sequence"/>
</dbReference>
<accession>A0ACA9PY53</accession>
<name>A0ACA9PY53_9GLOM</name>
<evidence type="ECO:0000313" key="1">
    <source>
        <dbReference type="EMBL" id="CAG8722624.1"/>
    </source>
</evidence>